<comment type="caution">
    <text evidence="1">The sequence shown here is derived from an EMBL/GenBank/DDBJ whole genome shotgun (WGS) entry which is preliminary data.</text>
</comment>
<sequence length="73" mass="8371">MKIRGSFDPHLAKSGSLNKVLTRKITLISLSHLLFLSATYDPYPNQPERKYNHFCYIRSISKSIGKKVSLLTF</sequence>
<dbReference type="Proteomes" id="UP001056120">
    <property type="component" value="Linkage Group LG04"/>
</dbReference>
<name>A0ACB9JEF9_9ASTR</name>
<reference evidence="2" key="1">
    <citation type="journal article" date="2022" name="Mol. Ecol. Resour.">
        <title>The genomes of chicory, endive, great burdock and yacon provide insights into Asteraceae palaeo-polyploidization history and plant inulin production.</title>
        <authorList>
            <person name="Fan W."/>
            <person name="Wang S."/>
            <person name="Wang H."/>
            <person name="Wang A."/>
            <person name="Jiang F."/>
            <person name="Liu H."/>
            <person name="Zhao H."/>
            <person name="Xu D."/>
            <person name="Zhang Y."/>
        </authorList>
    </citation>
    <scope>NUCLEOTIDE SEQUENCE [LARGE SCALE GENOMIC DNA]</scope>
    <source>
        <strain evidence="2">cv. Yunnan</strain>
    </source>
</reference>
<gene>
    <name evidence="1" type="ORF">L1987_11914</name>
</gene>
<accession>A0ACB9JEF9</accession>
<evidence type="ECO:0000313" key="2">
    <source>
        <dbReference type="Proteomes" id="UP001056120"/>
    </source>
</evidence>
<evidence type="ECO:0000313" key="1">
    <source>
        <dbReference type="EMBL" id="KAI3818111.1"/>
    </source>
</evidence>
<keyword evidence="2" id="KW-1185">Reference proteome</keyword>
<dbReference type="EMBL" id="CM042021">
    <property type="protein sequence ID" value="KAI3818111.1"/>
    <property type="molecule type" value="Genomic_DNA"/>
</dbReference>
<protein>
    <submittedName>
        <fullName evidence="1">Uncharacterized protein</fullName>
    </submittedName>
</protein>
<proteinExistence type="predicted"/>
<organism evidence="1 2">
    <name type="scientific">Smallanthus sonchifolius</name>
    <dbReference type="NCBI Taxonomy" id="185202"/>
    <lineage>
        <taxon>Eukaryota</taxon>
        <taxon>Viridiplantae</taxon>
        <taxon>Streptophyta</taxon>
        <taxon>Embryophyta</taxon>
        <taxon>Tracheophyta</taxon>
        <taxon>Spermatophyta</taxon>
        <taxon>Magnoliopsida</taxon>
        <taxon>eudicotyledons</taxon>
        <taxon>Gunneridae</taxon>
        <taxon>Pentapetalae</taxon>
        <taxon>asterids</taxon>
        <taxon>campanulids</taxon>
        <taxon>Asterales</taxon>
        <taxon>Asteraceae</taxon>
        <taxon>Asteroideae</taxon>
        <taxon>Heliantheae alliance</taxon>
        <taxon>Millerieae</taxon>
        <taxon>Smallanthus</taxon>
    </lineage>
</organism>
<reference evidence="1 2" key="2">
    <citation type="journal article" date="2022" name="Mol. Ecol. Resour.">
        <title>The genomes of chicory, endive, great burdock and yacon provide insights into Asteraceae paleo-polyploidization history and plant inulin production.</title>
        <authorList>
            <person name="Fan W."/>
            <person name="Wang S."/>
            <person name="Wang H."/>
            <person name="Wang A."/>
            <person name="Jiang F."/>
            <person name="Liu H."/>
            <person name="Zhao H."/>
            <person name="Xu D."/>
            <person name="Zhang Y."/>
        </authorList>
    </citation>
    <scope>NUCLEOTIDE SEQUENCE [LARGE SCALE GENOMIC DNA]</scope>
    <source>
        <strain evidence="2">cv. Yunnan</strain>
        <tissue evidence="1">Leaves</tissue>
    </source>
</reference>